<dbReference type="Gene3D" id="3.30.450.40">
    <property type="match status" value="1"/>
</dbReference>
<dbReference type="Proteomes" id="UP000177575">
    <property type="component" value="Unassembled WGS sequence"/>
</dbReference>
<sequence>MQLAPIFDNEDERLKALKRLGILSSKPDERFDTITKKLTEEFKVPISTVSIIDKDKEWFKSCQGLDQAEGKREASFCGHAMYSKHLFIVEDTLKDQRFADNPYVIGPPHIRFYAGVALHDQQTKLPIGVLCIKDTKPRVLSMDEINKLVALGEETEMMLNEPTNK</sequence>
<reference evidence="2 3" key="1">
    <citation type="journal article" date="2016" name="Nat. Commun.">
        <title>Thousands of microbial genomes shed light on interconnected biogeochemical processes in an aquifer system.</title>
        <authorList>
            <person name="Anantharaman K."/>
            <person name="Brown C.T."/>
            <person name="Hug L.A."/>
            <person name="Sharon I."/>
            <person name="Castelle C.J."/>
            <person name="Probst A.J."/>
            <person name="Thomas B.C."/>
            <person name="Singh A."/>
            <person name="Wilkins M.J."/>
            <person name="Karaoz U."/>
            <person name="Brodie E.L."/>
            <person name="Williams K.H."/>
            <person name="Hubbard S.S."/>
            <person name="Banfield J.F."/>
        </authorList>
    </citation>
    <scope>NUCLEOTIDE SEQUENCE [LARGE SCALE GENOMIC DNA]</scope>
</reference>
<proteinExistence type="predicted"/>
<dbReference type="InterPro" id="IPR029016">
    <property type="entry name" value="GAF-like_dom_sf"/>
</dbReference>
<comment type="caution">
    <text evidence="2">The sequence shown here is derived from an EMBL/GenBank/DDBJ whole genome shotgun (WGS) entry which is preliminary data.</text>
</comment>
<dbReference type="PANTHER" id="PTHR43102">
    <property type="entry name" value="SLR1143 PROTEIN"/>
    <property type="match status" value="1"/>
</dbReference>
<gene>
    <name evidence="2" type="ORF">A2388_03060</name>
</gene>
<dbReference type="Pfam" id="PF01590">
    <property type="entry name" value="GAF"/>
    <property type="match status" value="1"/>
</dbReference>
<dbReference type="EMBL" id="MHTC01000049">
    <property type="protein sequence ID" value="OHA54433.1"/>
    <property type="molecule type" value="Genomic_DNA"/>
</dbReference>
<organism evidence="2 3">
    <name type="scientific">Candidatus Veblenbacteria bacterium RIFOXYB1_FULL_43_13</name>
    <dbReference type="NCBI Taxonomy" id="1802426"/>
    <lineage>
        <taxon>Bacteria</taxon>
        <taxon>Candidatus Vebleniibacteriota</taxon>
    </lineage>
</organism>
<protein>
    <recommendedName>
        <fullName evidence="1">GAF domain-containing protein</fullName>
    </recommendedName>
</protein>
<dbReference type="InterPro" id="IPR003018">
    <property type="entry name" value="GAF"/>
</dbReference>
<evidence type="ECO:0000313" key="2">
    <source>
        <dbReference type="EMBL" id="OHA54433.1"/>
    </source>
</evidence>
<dbReference type="SUPFAM" id="SSF55781">
    <property type="entry name" value="GAF domain-like"/>
    <property type="match status" value="1"/>
</dbReference>
<name>A0A1G2Q1I4_9BACT</name>
<accession>A0A1G2Q1I4</accession>
<evidence type="ECO:0000259" key="1">
    <source>
        <dbReference type="Pfam" id="PF01590"/>
    </source>
</evidence>
<dbReference type="PANTHER" id="PTHR43102:SF2">
    <property type="entry name" value="GAF DOMAIN-CONTAINING PROTEIN"/>
    <property type="match status" value="1"/>
</dbReference>
<feature type="domain" description="GAF" evidence="1">
    <location>
        <begin position="27"/>
        <end position="153"/>
    </location>
</feature>
<dbReference type="AlphaFoldDB" id="A0A1G2Q1I4"/>
<evidence type="ECO:0000313" key="3">
    <source>
        <dbReference type="Proteomes" id="UP000177575"/>
    </source>
</evidence>